<gene>
    <name evidence="7" type="ORF">FGL85_07940</name>
</gene>
<dbReference type="KEGG" id="lpse:FGL85_07940"/>
<proteinExistence type="inferred from homology"/>
<evidence type="ECO:0000256" key="4">
    <source>
        <dbReference type="ARBA" id="ARBA00023315"/>
    </source>
</evidence>
<organism evidence="7 8">
    <name type="scientific">Leuconostoc pseudomesenteroides</name>
    <dbReference type="NCBI Taxonomy" id="33968"/>
    <lineage>
        <taxon>Bacteria</taxon>
        <taxon>Bacillati</taxon>
        <taxon>Bacillota</taxon>
        <taxon>Bacilli</taxon>
        <taxon>Lactobacillales</taxon>
        <taxon>Lactobacillaceae</taxon>
        <taxon>Leuconostoc</taxon>
    </lineage>
</organism>
<dbReference type="Pfam" id="PF12464">
    <property type="entry name" value="Mac"/>
    <property type="match status" value="1"/>
</dbReference>
<dbReference type="InterPro" id="IPR011004">
    <property type="entry name" value="Trimer_LpxA-like_sf"/>
</dbReference>
<dbReference type="AlphaFoldDB" id="A0A5B8T357"/>
<dbReference type="InterPro" id="IPR039369">
    <property type="entry name" value="LacA-like"/>
</dbReference>
<dbReference type="CDD" id="cd03357">
    <property type="entry name" value="LbH_MAT_GAT"/>
    <property type="match status" value="1"/>
</dbReference>
<accession>A0A5B8T357</accession>
<dbReference type="Gene3D" id="2.160.10.10">
    <property type="entry name" value="Hexapeptide repeat proteins"/>
    <property type="match status" value="1"/>
</dbReference>
<dbReference type="InterPro" id="IPR024688">
    <property type="entry name" value="Mac_dom"/>
</dbReference>
<protein>
    <recommendedName>
        <fullName evidence="5">Acetyltransferase</fullName>
        <ecNumber evidence="5">2.3.1.-</ecNumber>
    </recommendedName>
</protein>
<dbReference type="EC" id="2.3.1.-" evidence="5"/>
<evidence type="ECO:0000259" key="6">
    <source>
        <dbReference type="SMART" id="SM01266"/>
    </source>
</evidence>
<dbReference type="SMART" id="SM01266">
    <property type="entry name" value="Mac"/>
    <property type="match status" value="1"/>
</dbReference>
<dbReference type="PANTHER" id="PTHR43017:SF1">
    <property type="entry name" value="ACETYLTRANSFERASE YJL218W-RELATED"/>
    <property type="match status" value="1"/>
</dbReference>
<comment type="similarity">
    <text evidence="1 5">Belongs to the transferase hexapeptide repeat family.</text>
</comment>
<dbReference type="EMBL" id="CP042383">
    <property type="protein sequence ID" value="QEA43071.1"/>
    <property type="molecule type" value="Genomic_DNA"/>
</dbReference>
<dbReference type="GO" id="GO:0008870">
    <property type="term" value="F:galactoside O-acetyltransferase activity"/>
    <property type="evidence" value="ECO:0007669"/>
    <property type="project" value="TreeGrafter"/>
</dbReference>
<name>A0A5B8T357_LEUPS</name>
<dbReference type="InterPro" id="IPR001451">
    <property type="entry name" value="Hexapep"/>
</dbReference>
<feature type="domain" description="Maltose/galactoside acetyltransferase" evidence="6">
    <location>
        <begin position="1"/>
        <end position="51"/>
    </location>
</feature>
<evidence type="ECO:0000256" key="1">
    <source>
        <dbReference type="ARBA" id="ARBA00007274"/>
    </source>
</evidence>
<reference evidence="7 8" key="1">
    <citation type="submission" date="2019-06" db="EMBL/GenBank/DDBJ databases">
        <title>Genome analyses of bacteria isolated from kimchi.</title>
        <authorList>
            <person name="Lee S."/>
            <person name="Ahn S."/>
            <person name="Roh S."/>
        </authorList>
    </citation>
    <scope>NUCLEOTIDE SEQUENCE [LARGE SCALE GENOMIC DNA]</scope>
    <source>
        <strain evidence="7 8">CBA3630</strain>
    </source>
</reference>
<dbReference type="PANTHER" id="PTHR43017">
    <property type="entry name" value="GALACTOSIDE O-ACETYLTRANSFERASE"/>
    <property type="match status" value="1"/>
</dbReference>
<dbReference type="SUPFAM" id="SSF51161">
    <property type="entry name" value="Trimeric LpxA-like enzymes"/>
    <property type="match status" value="1"/>
</dbReference>
<dbReference type="Pfam" id="PF00132">
    <property type="entry name" value="Hexapep"/>
    <property type="match status" value="1"/>
</dbReference>
<sequence length="207" mass="23279">MIRGDLYHQDEALFELNMRARDKIFEYNQLRHRDLKKRQDILESLLGETGKNIFIEIPLQVDYGFNIHVGDNFFGNNNLTLADAAPIHIGDNVLIGPYTGIYTGGHSIDPDLRTKEGAEYAFPVTIGDNVWIGANVTITPGVTIGENSVIGAGSVITKDIPANVVAFGNPAKVAREINENDKTYYYKKHKTPEEFLDKLNRGDYFYR</sequence>
<keyword evidence="3" id="KW-0677">Repeat</keyword>
<keyword evidence="2 5" id="KW-0808">Transferase</keyword>
<evidence type="ECO:0000313" key="8">
    <source>
        <dbReference type="Proteomes" id="UP000321296"/>
    </source>
</evidence>
<evidence type="ECO:0000256" key="5">
    <source>
        <dbReference type="RuleBase" id="RU367021"/>
    </source>
</evidence>
<dbReference type="InterPro" id="IPR018357">
    <property type="entry name" value="Hexapep_transf_CS"/>
</dbReference>
<dbReference type="FunFam" id="2.160.10.10:FF:000025">
    <property type="entry name" value="Hexapeptide-repeat containing-acetyltransferase"/>
    <property type="match status" value="1"/>
</dbReference>
<dbReference type="Proteomes" id="UP000321296">
    <property type="component" value="Chromosome"/>
</dbReference>
<keyword evidence="4 5" id="KW-0012">Acyltransferase</keyword>
<evidence type="ECO:0000256" key="2">
    <source>
        <dbReference type="ARBA" id="ARBA00022679"/>
    </source>
</evidence>
<evidence type="ECO:0000313" key="7">
    <source>
        <dbReference type="EMBL" id="QEA43071.1"/>
    </source>
</evidence>
<evidence type="ECO:0000256" key="3">
    <source>
        <dbReference type="ARBA" id="ARBA00022737"/>
    </source>
</evidence>
<dbReference type="PROSITE" id="PS00101">
    <property type="entry name" value="HEXAPEP_TRANSFERASES"/>
    <property type="match status" value="1"/>
</dbReference>